<dbReference type="SUPFAM" id="SSF50494">
    <property type="entry name" value="Trypsin-like serine proteases"/>
    <property type="match status" value="1"/>
</dbReference>
<accession>A0ABP8WZN9</accession>
<keyword evidence="1" id="KW-1015">Disulfide bond</keyword>
<protein>
    <recommendedName>
        <fullName evidence="4">Peptidase S1 domain-containing protein</fullName>
    </recommendedName>
</protein>
<keyword evidence="2" id="KW-0645">Protease</keyword>
<dbReference type="Gene3D" id="2.40.10.10">
    <property type="entry name" value="Trypsin-like serine proteases"/>
    <property type="match status" value="1"/>
</dbReference>
<feature type="region of interest" description="Disordered" evidence="3">
    <location>
        <begin position="36"/>
        <end position="55"/>
    </location>
</feature>
<sequence length="400" mass="40758">MRSPLAPPPSLRSLRRDLVGAAAIAVLTASTLMAPGAGAGAADPQPRIVGGSSADPAQHPWQVLLEPGDQICGGSVVHPRIVLTAAHCVVGDDGSVVAAADVDAYLGRRDIDSGGTALRVRDVHVASGYDAQTLADDWALVTLGSPAPASSVITIAGEGEESLWAPGRQATVSGFGATSPGGSASPVLKQVTLPLRADADCADAYDNYDTDLMLCSGAFELGQDSCQGDSGGPLTVSSTQGRRLVGVVSFGNGCGEGDPGVYVRLGGERLRTAITALAEEARDADPSGFPGSDATLDLFGSGGRVPDAATECADAETAYAAAKTGYDRAIATVGVTRRTLATRQRQLRVLLDRGAPRPRIAQARRALTVAGQRHRAASTAAQQARNAAVAAAETVEELCD</sequence>
<keyword evidence="6" id="KW-1185">Reference proteome</keyword>
<dbReference type="PRINTS" id="PR00722">
    <property type="entry name" value="CHYMOTRYPSIN"/>
</dbReference>
<reference evidence="6" key="1">
    <citation type="journal article" date="2019" name="Int. J. Syst. Evol. Microbiol.">
        <title>The Global Catalogue of Microorganisms (GCM) 10K type strain sequencing project: providing services to taxonomists for standard genome sequencing and annotation.</title>
        <authorList>
            <consortium name="The Broad Institute Genomics Platform"/>
            <consortium name="The Broad Institute Genome Sequencing Center for Infectious Disease"/>
            <person name="Wu L."/>
            <person name="Ma J."/>
        </authorList>
    </citation>
    <scope>NUCLEOTIDE SEQUENCE [LARGE SCALE GENOMIC DNA]</scope>
    <source>
        <strain evidence="6">JCM 18127</strain>
    </source>
</reference>
<feature type="domain" description="Peptidase S1" evidence="4">
    <location>
        <begin position="48"/>
        <end position="279"/>
    </location>
</feature>
<dbReference type="InterPro" id="IPR009003">
    <property type="entry name" value="Peptidase_S1_PA"/>
</dbReference>
<evidence type="ECO:0000259" key="4">
    <source>
        <dbReference type="PROSITE" id="PS50240"/>
    </source>
</evidence>
<dbReference type="Proteomes" id="UP001500621">
    <property type="component" value="Unassembled WGS sequence"/>
</dbReference>
<evidence type="ECO:0000256" key="1">
    <source>
        <dbReference type="ARBA" id="ARBA00023157"/>
    </source>
</evidence>
<keyword evidence="2" id="KW-0720">Serine protease</keyword>
<dbReference type="InterPro" id="IPR001314">
    <property type="entry name" value="Peptidase_S1A"/>
</dbReference>
<keyword evidence="2" id="KW-0378">Hydrolase</keyword>
<dbReference type="InterPro" id="IPR043504">
    <property type="entry name" value="Peptidase_S1_PA_chymotrypsin"/>
</dbReference>
<dbReference type="SMART" id="SM00020">
    <property type="entry name" value="Tryp_SPc"/>
    <property type="match status" value="1"/>
</dbReference>
<dbReference type="PROSITE" id="PS51318">
    <property type="entry name" value="TAT"/>
    <property type="match status" value="1"/>
</dbReference>
<evidence type="ECO:0000256" key="2">
    <source>
        <dbReference type="RuleBase" id="RU363034"/>
    </source>
</evidence>
<dbReference type="InterPro" id="IPR006311">
    <property type="entry name" value="TAT_signal"/>
</dbReference>
<evidence type="ECO:0000313" key="5">
    <source>
        <dbReference type="EMBL" id="GAA4698212.1"/>
    </source>
</evidence>
<dbReference type="PANTHER" id="PTHR24252:SF7">
    <property type="entry name" value="HYALIN"/>
    <property type="match status" value="1"/>
</dbReference>
<dbReference type="RefSeq" id="WP_345271760.1">
    <property type="nucleotide sequence ID" value="NZ_BAABIM010000005.1"/>
</dbReference>
<organism evidence="5 6">
    <name type="scientific">Nocardioides nanhaiensis</name>
    <dbReference type="NCBI Taxonomy" id="1476871"/>
    <lineage>
        <taxon>Bacteria</taxon>
        <taxon>Bacillati</taxon>
        <taxon>Actinomycetota</taxon>
        <taxon>Actinomycetes</taxon>
        <taxon>Propionibacteriales</taxon>
        <taxon>Nocardioidaceae</taxon>
        <taxon>Nocardioides</taxon>
    </lineage>
</organism>
<dbReference type="InterPro" id="IPR033116">
    <property type="entry name" value="TRYPSIN_SER"/>
</dbReference>
<evidence type="ECO:0000313" key="6">
    <source>
        <dbReference type="Proteomes" id="UP001500621"/>
    </source>
</evidence>
<dbReference type="EMBL" id="BAABIM010000005">
    <property type="protein sequence ID" value="GAA4698212.1"/>
    <property type="molecule type" value="Genomic_DNA"/>
</dbReference>
<dbReference type="PROSITE" id="PS00135">
    <property type="entry name" value="TRYPSIN_SER"/>
    <property type="match status" value="1"/>
</dbReference>
<name>A0ABP8WZN9_9ACTN</name>
<dbReference type="InterPro" id="IPR001254">
    <property type="entry name" value="Trypsin_dom"/>
</dbReference>
<dbReference type="PROSITE" id="PS00134">
    <property type="entry name" value="TRYPSIN_HIS"/>
    <property type="match status" value="1"/>
</dbReference>
<evidence type="ECO:0000256" key="3">
    <source>
        <dbReference type="SAM" id="MobiDB-lite"/>
    </source>
</evidence>
<comment type="caution">
    <text evidence="5">The sequence shown here is derived from an EMBL/GenBank/DDBJ whole genome shotgun (WGS) entry which is preliminary data.</text>
</comment>
<dbReference type="PROSITE" id="PS50240">
    <property type="entry name" value="TRYPSIN_DOM"/>
    <property type="match status" value="1"/>
</dbReference>
<dbReference type="CDD" id="cd00190">
    <property type="entry name" value="Tryp_SPc"/>
    <property type="match status" value="1"/>
</dbReference>
<proteinExistence type="predicted"/>
<dbReference type="Pfam" id="PF00089">
    <property type="entry name" value="Trypsin"/>
    <property type="match status" value="1"/>
</dbReference>
<dbReference type="InterPro" id="IPR018114">
    <property type="entry name" value="TRYPSIN_HIS"/>
</dbReference>
<gene>
    <name evidence="5" type="ORF">GCM10023226_40940</name>
</gene>
<dbReference type="PANTHER" id="PTHR24252">
    <property type="entry name" value="ACROSIN-RELATED"/>
    <property type="match status" value="1"/>
</dbReference>